<feature type="compositionally biased region" description="Basic and acidic residues" evidence="1">
    <location>
        <begin position="11"/>
        <end position="21"/>
    </location>
</feature>
<protein>
    <submittedName>
        <fullName evidence="2">Uncharacterized protein</fullName>
    </submittedName>
</protein>
<feature type="compositionally biased region" description="Polar residues" evidence="1">
    <location>
        <begin position="1"/>
        <end position="10"/>
    </location>
</feature>
<evidence type="ECO:0000313" key="2">
    <source>
        <dbReference type="EMBL" id="PSN65328.1"/>
    </source>
</evidence>
<name>A0A2T2NJW0_CORCC</name>
<feature type="region of interest" description="Disordered" evidence="1">
    <location>
        <begin position="1"/>
        <end position="21"/>
    </location>
</feature>
<evidence type="ECO:0000256" key="1">
    <source>
        <dbReference type="SAM" id="MobiDB-lite"/>
    </source>
</evidence>
<keyword evidence="3" id="KW-1185">Reference proteome</keyword>
<dbReference type="Proteomes" id="UP000240883">
    <property type="component" value="Unassembled WGS sequence"/>
</dbReference>
<dbReference type="OrthoDB" id="3768628at2759"/>
<dbReference type="EMBL" id="KZ678137">
    <property type="protein sequence ID" value="PSN65328.1"/>
    <property type="molecule type" value="Genomic_DNA"/>
</dbReference>
<reference evidence="2 3" key="1">
    <citation type="journal article" date="2018" name="Front. Microbiol.">
        <title>Genome-Wide Analysis of Corynespora cassiicola Leaf Fall Disease Putative Effectors.</title>
        <authorList>
            <person name="Lopez D."/>
            <person name="Ribeiro S."/>
            <person name="Label P."/>
            <person name="Fumanal B."/>
            <person name="Venisse J.S."/>
            <person name="Kohler A."/>
            <person name="de Oliveira R.R."/>
            <person name="Labutti K."/>
            <person name="Lipzen A."/>
            <person name="Lail K."/>
            <person name="Bauer D."/>
            <person name="Ohm R.A."/>
            <person name="Barry K.W."/>
            <person name="Spatafora J."/>
            <person name="Grigoriev I.V."/>
            <person name="Martin F.M."/>
            <person name="Pujade-Renaud V."/>
        </authorList>
    </citation>
    <scope>NUCLEOTIDE SEQUENCE [LARGE SCALE GENOMIC DNA]</scope>
    <source>
        <strain evidence="2 3">Philippines</strain>
    </source>
</reference>
<organism evidence="2 3">
    <name type="scientific">Corynespora cassiicola Philippines</name>
    <dbReference type="NCBI Taxonomy" id="1448308"/>
    <lineage>
        <taxon>Eukaryota</taxon>
        <taxon>Fungi</taxon>
        <taxon>Dikarya</taxon>
        <taxon>Ascomycota</taxon>
        <taxon>Pezizomycotina</taxon>
        <taxon>Dothideomycetes</taxon>
        <taxon>Pleosporomycetidae</taxon>
        <taxon>Pleosporales</taxon>
        <taxon>Corynesporascaceae</taxon>
        <taxon>Corynespora</taxon>
    </lineage>
</organism>
<dbReference type="AlphaFoldDB" id="A0A2T2NJW0"/>
<proteinExistence type="predicted"/>
<evidence type="ECO:0000313" key="3">
    <source>
        <dbReference type="Proteomes" id="UP000240883"/>
    </source>
</evidence>
<sequence length="283" mass="31690">MATLKTNSSPRDPKPDHDRAPLARVMREFEDLVLGFETGLLRSLEDCHANMYNSQDKDRTWCRQDVRDEACRLAISELSSKYTRKHIRRSLNQAESHGKRVEEQLNHTPTAAAATITTTASLNSSTQVPGPDDLASIHSGYFRLYSTELFDMLGQPTDLRFGTLRFHAHGSVPAFGPEHGWVSLEMALSSSFFVADSIETLPFHVFRLPHAPSLQNRGILSRKPEDDGAFPDYDSWLLFTFLGNGCLKVEVPIEMCADVYGGPLVGRDNEEVVFWGVFVDDDA</sequence>
<gene>
    <name evidence="2" type="ORF">BS50DRAFT_55666</name>
</gene>
<accession>A0A2T2NJW0</accession>